<dbReference type="PROSITE" id="PS50088">
    <property type="entry name" value="ANK_REPEAT"/>
    <property type="match status" value="3"/>
</dbReference>
<dbReference type="GO" id="GO:0016301">
    <property type="term" value="F:kinase activity"/>
    <property type="evidence" value="ECO:0007669"/>
    <property type="project" value="UniProtKB-KW"/>
</dbReference>
<keyword evidence="5" id="KW-0808">Transferase</keyword>
<keyword evidence="2 3" id="KW-0040">ANK repeat</keyword>
<organism evidence="5 6">
    <name type="scientific">Trypanosoma theileri</name>
    <dbReference type="NCBI Taxonomy" id="67003"/>
    <lineage>
        <taxon>Eukaryota</taxon>
        <taxon>Discoba</taxon>
        <taxon>Euglenozoa</taxon>
        <taxon>Kinetoplastea</taxon>
        <taxon>Metakinetoplastina</taxon>
        <taxon>Trypanosomatida</taxon>
        <taxon>Trypanosomatidae</taxon>
        <taxon>Trypanosoma</taxon>
    </lineage>
</organism>
<reference evidence="5 6" key="1">
    <citation type="submission" date="2017-03" db="EMBL/GenBank/DDBJ databases">
        <title>An alternative strategy for trypanosome survival in the mammalian bloodstream revealed through genome and transcriptome analysis of the ubiquitous bovine parasite Trypanosoma (Megatrypanum) theileri.</title>
        <authorList>
            <person name="Kelly S."/>
            <person name="Ivens A."/>
            <person name="Mott A."/>
            <person name="O'Neill E."/>
            <person name="Emms D."/>
            <person name="Macleod O."/>
            <person name="Voorheis P."/>
            <person name="Matthews J."/>
            <person name="Matthews K."/>
            <person name="Carrington M."/>
        </authorList>
    </citation>
    <scope>NUCLEOTIDE SEQUENCE [LARGE SCALE GENOMIC DNA]</scope>
    <source>
        <strain evidence="5">Edinburgh</strain>
    </source>
</reference>
<dbReference type="RefSeq" id="XP_028887403.1">
    <property type="nucleotide sequence ID" value="XM_029020895.1"/>
</dbReference>
<keyword evidence="4" id="KW-1133">Transmembrane helix</keyword>
<evidence type="ECO:0000256" key="4">
    <source>
        <dbReference type="SAM" id="Phobius"/>
    </source>
</evidence>
<dbReference type="PRINTS" id="PR01415">
    <property type="entry name" value="ANKYRIN"/>
</dbReference>
<accession>A0A1X0P8R3</accession>
<dbReference type="GeneID" id="39980675"/>
<keyword evidence="4" id="KW-0812">Transmembrane</keyword>
<dbReference type="PROSITE" id="PS50297">
    <property type="entry name" value="ANK_REP_REGION"/>
    <property type="match status" value="3"/>
</dbReference>
<keyword evidence="1" id="KW-0677">Repeat</keyword>
<dbReference type="PANTHER" id="PTHR24126:SF14">
    <property type="entry name" value="ANK_REP_REGION DOMAIN-CONTAINING PROTEIN"/>
    <property type="match status" value="1"/>
</dbReference>
<dbReference type="VEuPathDB" id="TriTrypDB:TM35_000012140"/>
<feature type="transmembrane region" description="Helical" evidence="4">
    <location>
        <begin position="443"/>
        <end position="463"/>
    </location>
</feature>
<keyword evidence="6" id="KW-1185">Reference proteome</keyword>
<evidence type="ECO:0000256" key="3">
    <source>
        <dbReference type="PROSITE-ProRule" id="PRU00023"/>
    </source>
</evidence>
<feature type="transmembrane region" description="Helical" evidence="4">
    <location>
        <begin position="539"/>
        <end position="560"/>
    </location>
</feature>
<dbReference type="PANTHER" id="PTHR24126">
    <property type="entry name" value="ANKYRIN REPEAT, PH AND SEC7 DOMAIN CONTAINING PROTEIN SECG-RELATED"/>
    <property type="match status" value="1"/>
</dbReference>
<dbReference type="SUPFAM" id="SSF48403">
    <property type="entry name" value="Ankyrin repeat"/>
    <property type="match status" value="1"/>
</dbReference>
<dbReference type="SMART" id="SM00248">
    <property type="entry name" value="ANK"/>
    <property type="match status" value="6"/>
</dbReference>
<keyword evidence="4" id="KW-0472">Membrane</keyword>
<evidence type="ECO:0000313" key="6">
    <source>
        <dbReference type="Proteomes" id="UP000192257"/>
    </source>
</evidence>
<dbReference type="InterPro" id="IPR036770">
    <property type="entry name" value="Ankyrin_rpt-contain_sf"/>
</dbReference>
<proteinExistence type="predicted"/>
<dbReference type="Proteomes" id="UP000192257">
    <property type="component" value="Unassembled WGS sequence"/>
</dbReference>
<name>A0A1X0P8R3_9TRYP</name>
<dbReference type="Gene3D" id="1.25.40.20">
    <property type="entry name" value="Ankyrin repeat-containing domain"/>
    <property type="match status" value="2"/>
</dbReference>
<evidence type="ECO:0000256" key="1">
    <source>
        <dbReference type="ARBA" id="ARBA00022737"/>
    </source>
</evidence>
<feature type="transmembrane region" description="Helical" evidence="4">
    <location>
        <begin position="377"/>
        <end position="395"/>
    </location>
</feature>
<dbReference type="STRING" id="67003.A0A1X0P8R3"/>
<dbReference type="EMBL" id="NBCO01000001">
    <property type="protein sequence ID" value="ORC93337.1"/>
    <property type="molecule type" value="Genomic_DNA"/>
</dbReference>
<dbReference type="InterPro" id="IPR002110">
    <property type="entry name" value="Ankyrin_rpt"/>
</dbReference>
<protein>
    <submittedName>
        <fullName evidence="5">Putative 6-phosphofructo-2-kinase/fructose-2,6-biphosphatase</fullName>
    </submittedName>
</protein>
<feature type="transmembrane region" description="Helical" evidence="4">
    <location>
        <begin position="621"/>
        <end position="641"/>
    </location>
</feature>
<feature type="repeat" description="ANK" evidence="3">
    <location>
        <begin position="192"/>
        <end position="224"/>
    </location>
</feature>
<dbReference type="Pfam" id="PF12796">
    <property type="entry name" value="Ank_2"/>
    <property type="match status" value="2"/>
</dbReference>
<dbReference type="AlphaFoldDB" id="A0A1X0P8R3"/>
<comment type="caution">
    <text evidence="5">The sequence shown here is derived from an EMBL/GenBank/DDBJ whole genome shotgun (WGS) entry which is preliminary data.</text>
</comment>
<feature type="repeat" description="ANK" evidence="3">
    <location>
        <begin position="91"/>
        <end position="123"/>
    </location>
</feature>
<dbReference type="OrthoDB" id="20872at2759"/>
<sequence length="766" mass="87414">MLKTWQPRGEQAEAIERQRRLFPSSVEEACAYGSLAHVITFWAQGQELKNRVSIYEGTDATPLMWAALRGHQHVVRFLLDQEVDVNSANSMGHTALLWALTGGHYEIVRLLLDNGADIKLKDKQGYNAYFLAVQNNNLPMLLMLCEFHPIEEQDRDEDGHSLMHWAAYNNSAVICQYLIEKCHLEINTPDNNGRTPLIWAAREGYAEVIEYLLSCGARTDLKDMDGYTALQYAQYRNHRESVYVLTQYSLLRSNGFNSQRTSDTSPSLLSLKGYTNVQENRRRGTITMMLREPLFFFMSIFGSVHVLLSFLATMFIPPILSHAVLGPFFFKNTLWMLLLGHPVQGGKPELTSMQKMGIASNFADSIRGIWLFRNRDASCLFALITFLIIQQLAWAKMGLAPILWYYPTEQVVLKSCKVESIFASGRNRWWGTFFESRADLQQFVVVSLLCITGISVIMCKLLAMRSVCETKTCTLETSPVWPLIKKSAYRWFHPRILWVDRHIMIPLRTFYCYERDVLLRRFDSYSIALDCPIAESNHIWFFIFVNSFATLQWIIFSWTWEQTSELLECPEYASFGEWFIGSLWNLLIHGLPCRDDTQESDALDNWRLWLQYILPTSANHLGVWLLQFTFFAAIMSTFVVLRQWSGVARGATRMEMANPTATSSIGGLVSIFPSTSLTSEPWVPPESVVDETAKLDTDHPGGSMPIQREGKWHVFHSIYANSRNPIVNIGSFLIGIAGRRWQNAMAISPTNTPASNIVPLSENAVL</sequence>
<evidence type="ECO:0000313" key="5">
    <source>
        <dbReference type="EMBL" id="ORC93337.1"/>
    </source>
</evidence>
<keyword evidence="5" id="KW-0418">Kinase</keyword>
<feature type="transmembrane region" description="Helical" evidence="4">
    <location>
        <begin position="294"/>
        <end position="316"/>
    </location>
</feature>
<evidence type="ECO:0000256" key="2">
    <source>
        <dbReference type="ARBA" id="ARBA00023043"/>
    </source>
</evidence>
<feature type="repeat" description="ANK" evidence="3">
    <location>
        <begin position="58"/>
        <end position="90"/>
    </location>
</feature>
<gene>
    <name evidence="5" type="ORF">TM35_000012140</name>
</gene>